<keyword evidence="2" id="KW-1185">Reference proteome</keyword>
<proteinExistence type="predicted"/>
<dbReference type="OrthoDB" id="5839at2759"/>
<dbReference type="Proteomes" id="UP000236928">
    <property type="component" value="Unassembled WGS sequence"/>
</dbReference>
<gene>
    <name evidence="1" type="ORF">CmeUKMEL1_00600</name>
</gene>
<sequence length="93" mass="10593">MVESSDFPQILDQFPLFEHEGTKTKMIGLIFSNKIQFVLSEAETFGSVLHVSTDQAGIIYDVEVLLGDRNDEISQLYARKLLELFRKSTLLNI</sequence>
<dbReference type="InterPro" id="IPR053720">
    <property type="entry name" value="Psm_Assembly_Chaperone"/>
</dbReference>
<comment type="caution">
    <text evidence="1">The sequence shown here is derived from an EMBL/GenBank/DDBJ whole genome shotgun (WGS) entry which is preliminary data.</text>
</comment>
<dbReference type="GO" id="GO:0043248">
    <property type="term" value="P:proteasome assembly"/>
    <property type="evidence" value="ECO:0007669"/>
    <property type="project" value="InterPro"/>
</dbReference>
<dbReference type="VEuPathDB" id="CryptoDB:CmeUKMEL1_00600"/>
<reference evidence="1 2" key="1">
    <citation type="submission" date="2014-04" db="EMBL/GenBank/DDBJ databases">
        <title>Comparative Genomics of Cryptosporidium Species.</title>
        <authorList>
            <person name="Silva J.C."/>
            <person name="Su Q."/>
            <person name="Chalmers R."/>
            <person name="Chibucos M.C."/>
            <person name="Elwin K."/>
            <person name="Godinez A."/>
            <person name="Guo F."/>
            <person name="Huynh K."/>
            <person name="Orvis J."/>
            <person name="Ott S."/>
            <person name="Sadzewicz L."/>
            <person name="Sengamalay N."/>
            <person name="Shetty A."/>
            <person name="Sun M."/>
            <person name="Tallon L."/>
            <person name="Xiao L."/>
            <person name="Zhang H."/>
            <person name="Fraser C.M."/>
            <person name="Zhu G."/>
            <person name="Kissinger J."/>
            <person name="Widmer G."/>
        </authorList>
    </citation>
    <scope>NUCLEOTIDE SEQUENCE [LARGE SCALE GENOMIC DNA]</scope>
    <source>
        <strain evidence="1 2">UKMEL1</strain>
    </source>
</reference>
<name>A0A2P4YW84_9CRYT</name>
<accession>A0A2P4YW84</accession>
<dbReference type="InterPro" id="IPR018788">
    <property type="entry name" value="Proteasome_assmbl_chp_3"/>
</dbReference>
<dbReference type="Pfam" id="PF10178">
    <property type="entry name" value="PAC3"/>
    <property type="match status" value="1"/>
</dbReference>
<evidence type="ECO:0000313" key="2">
    <source>
        <dbReference type="Proteomes" id="UP000236928"/>
    </source>
</evidence>
<organism evidence="1 2">
    <name type="scientific">Cryptosporidium meleagridis</name>
    <dbReference type="NCBI Taxonomy" id="93969"/>
    <lineage>
        <taxon>Eukaryota</taxon>
        <taxon>Sar</taxon>
        <taxon>Alveolata</taxon>
        <taxon>Apicomplexa</taxon>
        <taxon>Conoidasida</taxon>
        <taxon>Coccidia</taxon>
        <taxon>Eucoccidiorida</taxon>
        <taxon>Eimeriorina</taxon>
        <taxon>Cryptosporidiidae</taxon>
        <taxon>Cryptosporidium</taxon>
    </lineage>
</organism>
<evidence type="ECO:0000313" key="1">
    <source>
        <dbReference type="EMBL" id="POM82079.1"/>
    </source>
</evidence>
<dbReference type="AlphaFoldDB" id="A0A2P4YW84"/>
<dbReference type="EMBL" id="JIBK01000002">
    <property type="protein sequence ID" value="POM82079.1"/>
    <property type="molecule type" value="Genomic_DNA"/>
</dbReference>
<protein>
    <submittedName>
        <fullName evidence="1">Uncharacterized protein</fullName>
    </submittedName>
</protein>
<dbReference type="Gene3D" id="3.30.230.90">
    <property type="match status" value="1"/>
</dbReference>